<evidence type="ECO:0000256" key="1">
    <source>
        <dbReference type="SAM" id="SignalP"/>
    </source>
</evidence>
<proteinExistence type="predicted"/>
<dbReference type="Proteomes" id="UP001501243">
    <property type="component" value="Unassembled WGS sequence"/>
</dbReference>
<accession>A0ABP8PU35</accession>
<keyword evidence="1" id="KW-0732">Signal</keyword>
<organism evidence="2 3">
    <name type="scientific">Hymenobacter ginsengisoli</name>
    <dbReference type="NCBI Taxonomy" id="1051626"/>
    <lineage>
        <taxon>Bacteria</taxon>
        <taxon>Pseudomonadati</taxon>
        <taxon>Bacteroidota</taxon>
        <taxon>Cytophagia</taxon>
        <taxon>Cytophagales</taxon>
        <taxon>Hymenobacteraceae</taxon>
        <taxon>Hymenobacter</taxon>
    </lineage>
</organism>
<dbReference type="InterPro" id="IPR038194">
    <property type="entry name" value="DUF3861_sf"/>
</dbReference>
<dbReference type="InterPro" id="IPR024476">
    <property type="entry name" value="DUF3861"/>
</dbReference>
<dbReference type="Pfam" id="PF12977">
    <property type="entry name" value="DUF3861"/>
    <property type="match status" value="1"/>
</dbReference>
<dbReference type="EMBL" id="BAABGQ010000001">
    <property type="protein sequence ID" value="GAA4492704.1"/>
    <property type="molecule type" value="Genomic_DNA"/>
</dbReference>
<name>A0ABP8PU35_9BACT</name>
<reference evidence="3" key="1">
    <citation type="journal article" date="2019" name="Int. J. Syst. Evol. Microbiol.">
        <title>The Global Catalogue of Microorganisms (GCM) 10K type strain sequencing project: providing services to taxonomists for standard genome sequencing and annotation.</title>
        <authorList>
            <consortium name="The Broad Institute Genomics Platform"/>
            <consortium name="The Broad Institute Genome Sequencing Center for Infectious Disease"/>
            <person name="Wu L."/>
            <person name="Ma J."/>
        </authorList>
    </citation>
    <scope>NUCLEOTIDE SEQUENCE [LARGE SCALE GENOMIC DNA]</scope>
    <source>
        <strain evidence="3">JCM 17841</strain>
    </source>
</reference>
<keyword evidence="3" id="KW-1185">Reference proteome</keyword>
<gene>
    <name evidence="2" type="ORF">GCM10023172_00250</name>
</gene>
<dbReference type="Gene3D" id="3.10.20.850">
    <property type="entry name" value="Protein of unknown function DUF3861"/>
    <property type="match status" value="1"/>
</dbReference>
<protein>
    <submittedName>
        <fullName evidence="2">DUF3861 domain-containing protein</fullName>
    </submittedName>
</protein>
<evidence type="ECO:0000313" key="2">
    <source>
        <dbReference type="EMBL" id="GAA4492704.1"/>
    </source>
</evidence>
<comment type="caution">
    <text evidence="2">The sequence shown here is derived from an EMBL/GenBank/DDBJ whole genome shotgun (WGS) entry which is preliminary data.</text>
</comment>
<feature type="chain" id="PRO_5047124586" evidence="1">
    <location>
        <begin position="26"/>
        <end position="96"/>
    </location>
</feature>
<evidence type="ECO:0000313" key="3">
    <source>
        <dbReference type="Proteomes" id="UP001501243"/>
    </source>
</evidence>
<dbReference type="RefSeq" id="WP_208133584.1">
    <property type="nucleotide sequence ID" value="NZ_BAABGQ010000001.1"/>
</dbReference>
<sequence>MAKRANRYRVTVELLTLASGLAATASPLQLEVDNHDEILGIVRRLQEKNPFNDPQQAAALAVGLKLFSEVMLQNRRHPVFEELLPAFWVFMEKLKK</sequence>
<feature type="signal peptide" evidence="1">
    <location>
        <begin position="1"/>
        <end position="25"/>
    </location>
</feature>